<proteinExistence type="predicted"/>
<dbReference type="Gene3D" id="1.20.910.10">
    <property type="entry name" value="Heme oxygenase-like"/>
    <property type="match status" value="1"/>
</dbReference>
<accession>D5RIE5</accession>
<dbReference type="AlphaFoldDB" id="D5RIE5"/>
<protein>
    <submittedName>
        <fullName evidence="1">Heme oxygenase</fullName>
    </submittedName>
</protein>
<dbReference type="HOGENOM" id="CLU_085041_4_0_5"/>
<name>D5RIE5_9PROT</name>
<comment type="caution">
    <text evidence="1">The sequence shown here is derived from an EMBL/GenBank/DDBJ whole genome shotgun (WGS) entry which is preliminary data.</text>
</comment>
<evidence type="ECO:0000313" key="2">
    <source>
        <dbReference type="Proteomes" id="UP000005324"/>
    </source>
</evidence>
<dbReference type="OrthoDB" id="9149607at2"/>
<dbReference type="Proteomes" id="UP000005324">
    <property type="component" value="Unassembled WGS sequence"/>
</dbReference>
<reference evidence="1 2" key="1">
    <citation type="submission" date="2010-04" db="EMBL/GenBank/DDBJ databases">
        <authorList>
            <person name="Qin X."/>
            <person name="Bachman B."/>
            <person name="Battles P."/>
            <person name="Bell A."/>
            <person name="Bess C."/>
            <person name="Bickham C."/>
            <person name="Chaboub L."/>
            <person name="Chen D."/>
            <person name="Coyle M."/>
            <person name="Deiros D.R."/>
            <person name="Dinh H."/>
            <person name="Forbes L."/>
            <person name="Fowler G."/>
            <person name="Francisco L."/>
            <person name="Fu Q."/>
            <person name="Gubbala S."/>
            <person name="Hale W."/>
            <person name="Han Y."/>
            <person name="Hemphill L."/>
            <person name="Highlander S.K."/>
            <person name="Hirani K."/>
            <person name="Hogues M."/>
            <person name="Jackson L."/>
            <person name="Jakkamsetti A."/>
            <person name="Javaid M."/>
            <person name="Jiang H."/>
            <person name="Korchina V."/>
            <person name="Kovar C."/>
            <person name="Lara F."/>
            <person name="Lee S."/>
            <person name="Mata R."/>
            <person name="Mathew T."/>
            <person name="Moen C."/>
            <person name="Morales K."/>
            <person name="Munidasa M."/>
            <person name="Nazareth L."/>
            <person name="Ngo R."/>
            <person name="Nguyen L."/>
            <person name="Okwuonu G."/>
            <person name="Ongeri F."/>
            <person name="Patil S."/>
            <person name="Petrosino J."/>
            <person name="Pham C."/>
            <person name="Pham P."/>
            <person name="Pu L.-L."/>
            <person name="Puazo M."/>
            <person name="Raj R."/>
            <person name="Reid J."/>
            <person name="Rouhana J."/>
            <person name="Saada N."/>
            <person name="Shang Y."/>
            <person name="Simmons D."/>
            <person name="Thornton R."/>
            <person name="Warren J."/>
            <person name="Weissenberger G."/>
            <person name="Zhang J."/>
            <person name="Zhang L."/>
            <person name="Zhou C."/>
            <person name="Zhu D."/>
            <person name="Muzny D."/>
            <person name="Worley K."/>
            <person name="Gibbs R."/>
        </authorList>
    </citation>
    <scope>NUCLEOTIDE SEQUENCE [LARGE SCALE GENOMIC DNA]</scope>
    <source>
        <strain evidence="1 2">ATCC 49957</strain>
    </source>
</reference>
<dbReference type="SUPFAM" id="SSF48613">
    <property type="entry name" value="Heme oxygenase-like"/>
    <property type="match status" value="1"/>
</dbReference>
<organism evidence="1 2">
    <name type="scientific">Pseudoroseomonas cervicalis ATCC 49957</name>
    <dbReference type="NCBI Taxonomy" id="525371"/>
    <lineage>
        <taxon>Bacteria</taxon>
        <taxon>Pseudomonadati</taxon>
        <taxon>Pseudomonadota</taxon>
        <taxon>Alphaproteobacteria</taxon>
        <taxon>Acetobacterales</taxon>
        <taxon>Roseomonadaceae</taxon>
        <taxon>Roseomonas</taxon>
    </lineage>
</organism>
<dbReference type="CDD" id="cd19166">
    <property type="entry name" value="HemeO-bac"/>
    <property type="match status" value="1"/>
</dbReference>
<keyword evidence="2" id="KW-1185">Reference proteome</keyword>
<dbReference type="InterPro" id="IPR016084">
    <property type="entry name" value="Haem_Oase-like_multi-hlx"/>
</dbReference>
<dbReference type="RefSeq" id="WP_007003914.1">
    <property type="nucleotide sequence ID" value="NZ_GG770778.1"/>
</dbReference>
<sequence>MTFPPGVPRPEGLRWQLRAATQSLHAEVDRVAGRYILTDRAGYRDFLLFHARAMPGLEQGCAAALGAEWPGWAARHRSPALAADLALLGSAMPAALPAPPLGREAALGAAYVLEGSRLGNAMLLRQVLAGGDAVSQRATAYLSHRPEGEATGWPGFLARLEAALPDPALWPAAAEGACLAFHHVLAALRQGQAAEPAHAV</sequence>
<dbReference type="EMBL" id="ADVL01000144">
    <property type="protein sequence ID" value="EFH12922.1"/>
    <property type="molecule type" value="Genomic_DNA"/>
</dbReference>
<gene>
    <name evidence="1" type="primary">bphO</name>
    <name evidence="1" type="ORF">HMPREF0731_0855</name>
</gene>
<evidence type="ECO:0000313" key="1">
    <source>
        <dbReference type="EMBL" id="EFH12922.1"/>
    </source>
</evidence>